<evidence type="ECO:0000313" key="2">
    <source>
        <dbReference type="Proteomes" id="UP000238565"/>
    </source>
</evidence>
<accession>A0A2S7I3D6</accession>
<dbReference type="AlphaFoldDB" id="A0A2S7I3D6"/>
<protein>
    <submittedName>
        <fullName evidence="1">Uncharacterized protein</fullName>
    </submittedName>
</protein>
<dbReference type="EMBL" id="PTPZ01000006">
    <property type="protein sequence ID" value="PPZ91083.1"/>
    <property type="molecule type" value="Genomic_DNA"/>
</dbReference>
<reference evidence="1 2" key="1">
    <citation type="submission" date="2018-02" db="EMBL/GenBank/DDBJ databases">
        <title>Draft genome sequence of bacterial isolates from marine environment.</title>
        <authorList>
            <person name="Singh S.K."/>
            <person name="Hill R."/>
            <person name="Major S."/>
            <person name="Cai H."/>
            <person name="Li Y."/>
        </authorList>
    </citation>
    <scope>NUCLEOTIDE SEQUENCE [LARGE SCALE GENOMIC DNA]</scope>
    <source>
        <strain evidence="1 2">IMET F</strain>
    </source>
</reference>
<gene>
    <name evidence="1" type="ORF">C3729_10445</name>
</gene>
<comment type="caution">
    <text evidence="1">The sequence shown here is derived from an EMBL/GenBank/DDBJ whole genome shotgun (WGS) entry which is preliminary data.</text>
</comment>
<proteinExistence type="predicted"/>
<dbReference type="Proteomes" id="UP000238565">
    <property type="component" value="Unassembled WGS sequence"/>
</dbReference>
<sequence>MNILKIALYGVLAIILYKLLNTKVIISSAKVSPGTTPPITFPAQSTVDYAKPVQDLKETILPILTSENQYVSPVSTIINPLVTPITTV</sequence>
<name>A0A2S7I3D6_9FLAO</name>
<organism evidence="1 2">
    <name type="scientific">Cloacibacterium normanense</name>
    <dbReference type="NCBI Taxonomy" id="237258"/>
    <lineage>
        <taxon>Bacteria</taxon>
        <taxon>Pseudomonadati</taxon>
        <taxon>Bacteroidota</taxon>
        <taxon>Flavobacteriia</taxon>
        <taxon>Flavobacteriales</taxon>
        <taxon>Weeksellaceae</taxon>
    </lineage>
</organism>
<evidence type="ECO:0000313" key="1">
    <source>
        <dbReference type="EMBL" id="PPZ91083.1"/>
    </source>
</evidence>
<dbReference type="RefSeq" id="WP_104794087.1">
    <property type="nucleotide sequence ID" value="NZ_PTPZ01000006.1"/>
</dbReference>